<dbReference type="PROSITE" id="PS51257">
    <property type="entry name" value="PROKAR_LIPOPROTEIN"/>
    <property type="match status" value="1"/>
</dbReference>
<comment type="subcellular location">
    <subcellularLocation>
        <location evidence="1">Endomembrane system</location>
        <topology evidence="1">Multi-pass membrane protein</topology>
    </subcellularLocation>
</comment>
<evidence type="ECO:0000256" key="4">
    <source>
        <dbReference type="ARBA" id="ARBA00022989"/>
    </source>
</evidence>
<feature type="transmembrane region" description="Helical" evidence="7">
    <location>
        <begin position="9"/>
        <end position="31"/>
    </location>
</feature>
<evidence type="ECO:0000256" key="6">
    <source>
        <dbReference type="ARBA" id="ARBA00029467"/>
    </source>
</evidence>
<dbReference type="PANTHER" id="PTHR31769">
    <property type="entry name" value="OS07G0462200 PROTEIN-RELATED"/>
    <property type="match status" value="1"/>
</dbReference>
<keyword evidence="2 7" id="KW-0812">Transmembrane</keyword>
<keyword evidence="4 7" id="KW-1133">Transmembrane helix</keyword>
<feature type="transmembrane region" description="Helical" evidence="7">
    <location>
        <begin position="141"/>
        <end position="165"/>
    </location>
</feature>
<keyword evidence="5 7" id="KW-0472">Membrane</keyword>
<evidence type="ECO:0000256" key="7">
    <source>
        <dbReference type="SAM" id="Phobius"/>
    </source>
</evidence>
<dbReference type="Proteomes" id="UP001279734">
    <property type="component" value="Unassembled WGS sequence"/>
</dbReference>
<reference evidence="8" key="1">
    <citation type="submission" date="2023-05" db="EMBL/GenBank/DDBJ databases">
        <title>Nepenthes gracilis genome sequencing.</title>
        <authorList>
            <person name="Fukushima K."/>
        </authorList>
    </citation>
    <scope>NUCLEOTIDE SEQUENCE</scope>
    <source>
        <strain evidence="8">SING2019-196</strain>
    </source>
</reference>
<evidence type="ECO:0000256" key="3">
    <source>
        <dbReference type="ARBA" id="ARBA00022729"/>
    </source>
</evidence>
<evidence type="ECO:0000313" key="8">
    <source>
        <dbReference type="EMBL" id="GMH09634.1"/>
    </source>
</evidence>
<dbReference type="InterPro" id="IPR052222">
    <property type="entry name" value="DESIGUAL"/>
</dbReference>
<evidence type="ECO:0000256" key="1">
    <source>
        <dbReference type="ARBA" id="ARBA00004127"/>
    </source>
</evidence>
<keyword evidence="3" id="KW-0732">Signal</keyword>
<evidence type="ECO:0000313" key="9">
    <source>
        <dbReference type="Proteomes" id="UP001279734"/>
    </source>
</evidence>
<dbReference type="AlphaFoldDB" id="A0AAD3SFE6"/>
<dbReference type="InterPro" id="IPR009606">
    <property type="entry name" value="DEAL/Modifying_wall_lignin1/2"/>
</dbReference>
<keyword evidence="9" id="KW-1185">Reference proteome</keyword>
<dbReference type="Pfam" id="PF06749">
    <property type="entry name" value="DUF1218"/>
    <property type="match status" value="1"/>
</dbReference>
<accession>A0AAD3SFE6</accession>
<comment type="caution">
    <text evidence="8">The sequence shown here is derived from an EMBL/GenBank/DDBJ whole genome shotgun (WGS) entry which is preliminary data.</text>
</comment>
<dbReference type="EMBL" id="BSYO01000009">
    <property type="protein sequence ID" value="GMH09634.1"/>
    <property type="molecule type" value="Genomic_DNA"/>
</dbReference>
<feature type="transmembrane region" description="Helical" evidence="7">
    <location>
        <begin position="56"/>
        <end position="75"/>
    </location>
</feature>
<proteinExistence type="inferred from homology"/>
<evidence type="ECO:0000256" key="5">
    <source>
        <dbReference type="ARBA" id="ARBA00023136"/>
    </source>
</evidence>
<protein>
    <submittedName>
        <fullName evidence="8">Uncharacterized protein</fullName>
    </submittedName>
</protein>
<feature type="transmembrane region" description="Helical" evidence="7">
    <location>
        <begin position="96"/>
        <end position="121"/>
    </location>
</feature>
<gene>
    <name evidence="8" type="ORF">Nepgr_011475</name>
</gene>
<dbReference type="GO" id="GO:0012505">
    <property type="term" value="C:endomembrane system"/>
    <property type="evidence" value="ECO:0007669"/>
    <property type="project" value="UniProtKB-SubCell"/>
</dbReference>
<sequence>MENYHKINGLVYSVIISLGIVSFVSCVFAEFKKSKEEDVKLDGRLCYLPGSEAFEFGIAGLICLVAAQITGNFFLGRIIFSVGRRRCCLAKRPSIGTILLAVSWISFGIVTVLVSTATSMNTRQPFGKGWLAGDCYVVKDGVYVASSLLVIITLACTLISAAITLRQTH</sequence>
<evidence type="ECO:0000256" key="2">
    <source>
        <dbReference type="ARBA" id="ARBA00022692"/>
    </source>
</evidence>
<comment type="similarity">
    <text evidence="6">Belongs to the DESIGUAL family.</text>
</comment>
<organism evidence="8 9">
    <name type="scientific">Nepenthes gracilis</name>
    <name type="common">Slender pitcher plant</name>
    <dbReference type="NCBI Taxonomy" id="150966"/>
    <lineage>
        <taxon>Eukaryota</taxon>
        <taxon>Viridiplantae</taxon>
        <taxon>Streptophyta</taxon>
        <taxon>Embryophyta</taxon>
        <taxon>Tracheophyta</taxon>
        <taxon>Spermatophyta</taxon>
        <taxon>Magnoliopsida</taxon>
        <taxon>eudicotyledons</taxon>
        <taxon>Gunneridae</taxon>
        <taxon>Pentapetalae</taxon>
        <taxon>Caryophyllales</taxon>
        <taxon>Nepenthaceae</taxon>
        <taxon>Nepenthes</taxon>
    </lineage>
</organism>
<name>A0AAD3SFE6_NEPGR</name>